<comment type="caution">
    <text evidence="1">The sequence shown here is derived from an EMBL/GenBank/DDBJ whole genome shotgun (WGS) entry which is preliminary data.</text>
</comment>
<evidence type="ECO:0000313" key="2">
    <source>
        <dbReference type="Proteomes" id="UP000031186"/>
    </source>
</evidence>
<dbReference type="VEuPathDB" id="FungiDB:MAN_04296"/>
<name>A0A0B4FAH6_METAF</name>
<proteinExistence type="predicted"/>
<feature type="non-terminal residue" evidence="1">
    <location>
        <position position="1"/>
    </location>
</feature>
<protein>
    <submittedName>
        <fullName evidence="1">Uncharacterized protein</fullName>
    </submittedName>
</protein>
<accession>A0A0B4FAH6</accession>
<gene>
    <name evidence="1" type="ORF">MAN_04296</name>
</gene>
<dbReference type="Proteomes" id="UP000031186">
    <property type="component" value="Unassembled WGS sequence"/>
</dbReference>
<dbReference type="HOGENOM" id="CLU_2038589_0_0_1"/>
<organism evidence="1 2">
    <name type="scientific">Metarhizium anisopliae (strain ARSEF 549)</name>
    <dbReference type="NCBI Taxonomy" id="3151832"/>
    <lineage>
        <taxon>Eukaryota</taxon>
        <taxon>Fungi</taxon>
        <taxon>Dikarya</taxon>
        <taxon>Ascomycota</taxon>
        <taxon>Pezizomycotina</taxon>
        <taxon>Sordariomycetes</taxon>
        <taxon>Hypocreomycetidae</taxon>
        <taxon>Hypocreales</taxon>
        <taxon>Clavicipitaceae</taxon>
        <taxon>Metarhizium</taxon>
    </lineage>
</organism>
<reference evidence="1 2" key="1">
    <citation type="journal article" date="2014" name="Proc. Natl. Acad. Sci. U.S.A.">
        <title>Trajectory and genomic determinants of fungal-pathogen speciation and host adaptation.</title>
        <authorList>
            <person name="Hu X."/>
            <person name="Xiao G."/>
            <person name="Zheng P."/>
            <person name="Shang Y."/>
            <person name="Su Y."/>
            <person name="Zhang X."/>
            <person name="Liu X."/>
            <person name="Zhan S."/>
            <person name="St Leger R.J."/>
            <person name="Wang C."/>
        </authorList>
    </citation>
    <scope>NUCLEOTIDE SEQUENCE [LARGE SCALE GENOMIC DNA]</scope>
    <source>
        <strain evidence="1 2">ARSEF 549</strain>
    </source>
</reference>
<dbReference type="AlphaFoldDB" id="A0A0B4FAH6"/>
<dbReference type="EMBL" id="AZNF01000004">
    <property type="protein sequence ID" value="KID67538.1"/>
    <property type="molecule type" value="Genomic_DNA"/>
</dbReference>
<keyword evidence="2" id="KW-1185">Reference proteome</keyword>
<sequence length="121" mass="13167">MQALGSVSFKVEGCTDEAARRVVSETVNWSSRPLTWPCLWTLNVAHQTSMPARTHARTTEDVNLVQLDAASRRPARLRAGTVRSRRKVLDPETTAASVDARAAKLPSLFCTPGGGDGVHQR</sequence>
<evidence type="ECO:0000313" key="1">
    <source>
        <dbReference type="EMBL" id="KID67538.1"/>
    </source>
</evidence>